<accession>A0A183APU7</accession>
<sequence>MSKGTKHESGGASRGEAHTRRYQFSSKPGHQDEHSSIALNHLEFRSDLDALHTLKSIARWLPAEMQTAWATGADRIEKRNREATFDELAQFTGCKSRIANSRFG</sequence>
<feature type="compositionally biased region" description="Basic and acidic residues" evidence="1">
    <location>
        <begin position="1"/>
        <end position="19"/>
    </location>
</feature>
<feature type="region of interest" description="Disordered" evidence="1">
    <location>
        <begin position="1"/>
        <end position="35"/>
    </location>
</feature>
<keyword evidence="3" id="KW-1185">Reference proteome</keyword>
<dbReference type="OrthoDB" id="10068075at2759"/>
<gene>
    <name evidence="2" type="ORF">ECPE_LOCUS8982</name>
</gene>
<evidence type="ECO:0000256" key="1">
    <source>
        <dbReference type="SAM" id="MobiDB-lite"/>
    </source>
</evidence>
<reference evidence="2 3" key="2">
    <citation type="submission" date="2018-11" db="EMBL/GenBank/DDBJ databases">
        <authorList>
            <consortium name="Pathogen Informatics"/>
        </authorList>
    </citation>
    <scope>NUCLEOTIDE SEQUENCE [LARGE SCALE GENOMIC DNA]</scope>
    <source>
        <strain evidence="2 3">Egypt</strain>
    </source>
</reference>
<dbReference type="EMBL" id="UZAN01046742">
    <property type="protein sequence ID" value="VDP84531.1"/>
    <property type="molecule type" value="Genomic_DNA"/>
</dbReference>
<name>A0A183APU7_9TREM</name>
<dbReference type="WBParaSite" id="ECPE_0000901001-mRNA-1">
    <property type="protein sequence ID" value="ECPE_0000901001-mRNA-1"/>
    <property type="gene ID" value="ECPE_0000901001"/>
</dbReference>
<dbReference type="Proteomes" id="UP000272942">
    <property type="component" value="Unassembled WGS sequence"/>
</dbReference>
<protein>
    <submittedName>
        <fullName evidence="4">Transposase</fullName>
    </submittedName>
</protein>
<organism evidence="4">
    <name type="scientific">Echinostoma caproni</name>
    <dbReference type="NCBI Taxonomy" id="27848"/>
    <lineage>
        <taxon>Eukaryota</taxon>
        <taxon>Metazoa</taxon>
        <taxon>Spiralia</taxon>
        <taxon>Lophotrochozoa</taxon>
        <taxon>Platyhelminthes</taxon>
        <taxon>Trematoda</taxon>
        <taxon>Digenea</taxon>
        <taxon>Plagiorchiida</taxon>
        <taxon>Echinostomata</taxon>
        <taxon>Echinostomatoidea</taxon>
        <taxon>Echinostomatidae</taxon>
        <taxon>Echinostoma</taxon>
    </lineage>
</organism>
<evidence type="ECO:0000313" key="4">
    <source>
        <dbReference type="WBParaSite" id="ECPE_0000901001-mRNA-1"/>
    </source>
</evidence>
<reference evidence="4" key="1">
    <citation type="submission" date="2016-06" db="UniProtKB">
        <authorList>
            <consortium name="WormBaseParasite"/>
        </authorList>
    </citation>
    <scope>IDENTIFICATION</scope>
</reference>
<evidence type="ECO:0000313" key="3">
    <source>
        <dbReference type="Proteomes" id="UP000272942"/>
    </source>
</evidence>
<proteinExistence type="predicted"/>
<dbReference type="AlphaFoldDB" id="A0A183APU7"/>
<evidence type="ECO:0000313" key="2">
    <source>
        <dbReference type="EMBL" id="VDP84531.1"/>
    </source>
</evidence>